<dbReference type="SUPFAM" id="SSF69500">
    <property type="entry name" value="DTD-like"/>
    <property type="match status" value="1"/>
</dbReference>
<comment type="domain">
    <text evidence="2">A Gly-cisPro motif from one monomer fits into the active site of the other monomer to allow specific chiral rejection of L-amino acids.</text>
</comment>
<comment type="function">
    <text evidence="2">An aminoacyl-tRNA editing enzyme that deacylates mischarged D-aminoacyl-tRNAs. Also deacylates mischarged glycyl-tRNA(Ala), protecting cells against glycine mischarging by AlaRS. Acts via tRNA-based rather than protein-based catalysis; rejects L-amino acids rather than detecting D-amino acids in the active site. By recycling D-aminoacyl-tRNA to D-amino acids and free tRNA molecules, this enzyme counteracts the toxicity associated with the formation of D-aminoacyl-tRNA entities in vivo and helps enforce protein L-homochirality.</text>
</comment>
<dbReference type="GO" id="GO:0019478">
    <property type="term" value="P:D-amino acid catabolic process"/>
    <property type="evidence" value="ECO:0007669"/>
    <property type="project" value="UniProtKB-UniRule"/>
</dbReference>
<dbReference type="EC" id="3.1.1.96" evidence="2"/>
<dbReference type="Proteomes" id="UP000050430">
    <property type="component" value="Unassembled WGS sequence"/>
</dbReference>
<protein>
    <recommendedName>
        <fullName evidence="2">D-aminoacyl-tRNA deacylase</fullName>
        <shortName evidence="2">DTD</shortName>
        <ecNumber evidence="2">3.1.1.96</ecNumber>
    </recommendedName>
    <alternativeName>
        <fullName evidence="2">Gly-tRNA(Ala) deacylase</fullName>
        <ecNumber evidence="2">3.1.1.-</ecNumber>
    </alternativeName>
</protein>
<dbReference type="Gene3D" id="3.50.80.10">
    <property type="entry name" value="D-tyrosyl-tRNA(Tyr) deacylase"/>
    <property type="match status" value="1"/>
</dbReference>
<organism evidence="3 4">
    <name type="scientific">Leptolinea tardivitalis</name>
    <dbReference type="NCBI Taxonomy" id="229920"/>
    <lineage>
        <taxon>Bacteria</taxon>
        <taxon>Bacillati</taxon>
        <taxon>Chloroflexota</taxon>
        <taxon>Anaerolineae</taxon>
        <taxon>Anaerolineales</taxon>
        <taxon>Anaerolineaceae</taxon>
        <taxon>Leptolinea</taxon>
    </lineage>
</organism>
<keyword evidence="2" id="KW-0694">RNA-binding</keyword>
<dbReference type="RefSeq" id="WP_062421047.1">
    <property type="nucleotide sequence ID" value="NZ_BBYA01000008.1"/>
</dbReference>
<dbReference type="EC" id="3.1.1.-" evidence="2"/>
<reference evidence="3 4" key="1">
    <citation type="submission" date="2015-07" db="EMBL/GenBank/DDBJ databases">
        <title>Genome sequence of Leptolinea tardivitalis DSM 16556.</title>
        <authorList>
            <person name="Hemp J."/>
            <person name="Ward L.M."/>
            <person name="Pace L.A."/>
            <person name="Fischer W.W."/>
        </authorList>
    </citation>
    <scope>NUCLEOTIDE SEQUENCE [LARGE SCALE GENOMIC DNA]</scope>
    <source>
        <strain evidence="3 4">YMTK-2</strain>
    </source>
</reference>
<gene>
    <name evidence="2" type="primary">dtd</name>
    <name evidence="3" type="ORF">ADM99_07220</name>
</gene>
<dbReference type="InterPro" id="IPR003732">
    <property type="entry name" value="Daa-tRNA_deacyls_DTD"/>
</dbReference>
<dbReference type="AlphaFoldDB" id="A0A0P6WRW3"/>
<dbReference type="InterPro" id="IPR023509">
    <property type="entry name" value="DTD-like_sf"/>
</dbReference>
<comment type="similarity">
    <text evidence="1 2">Belongs to the DTD family.</text>
</comment>
<dbReference type="FunFam" id="3.50.80.10:FF:000001">
    <property type="entry name" value="D-aminoacyl-tRNA deacylase"/>
    <property type="match status" value="1"/>
</dbReference>
<comment type="caution">
    <text evidence="3">The sequence shown here is derived from an EMBL/GenBank/DDBJ whole genome shotgun (WGS) entry which is preliminary data.</text>
</comment>
<dbReference type="NCBIfam" id="TIGR00256">
    <property type="entry name" value="D-aminoacyl-tRNA deacylase"/>
    <property type="match status" value="1"/>
</dbReference>
<dbReference type="Pfam" id="PF02580">
    <property type="entry name" value="Tyr_Deacylase"/>
    <property type="match status" value="1"/>
</dbReference>
<dbReference type="GO" id="GO:0106026">
    <property type="term" value="F:Gly-tRNA(Ala) deacylase activity"/>
    <property type="evidence" value="ECO:0007669"/>
    <property type="project" value="UniProtKB-UniRule"/>
</dbReference>
<keyword evidence="2" id="KW-0963">Cytoplasm</keyword>
<comment type="subcellular location">
    <subcellularLocation>
        <location evidence="2">Cytoplasm</location>
    </subcellularLocation>
</comment>
<dbReference type="PANTHER" id="PTHR10472">
    <property type="entry name" value="D-TYROSYL-TRNA TYR DEACYLASE"/>
    <property type="match status" value="1"/>
</dbReference>
<evidence type="ECO:0000256" key="2">
    <source>
        <dbReference type="HAMAP-Rule" id="MF_00518"/>
    </source>
</evidence>
<accession>A0A0P6WRW3</accession>
<keyword evidence="2" id="KW-0378">Hydrolase</keyword>
<comment type="subunit">
    <text evidence="2">Homodimer.</text>
</comment>
<feature type="short sequence motif" description="Gly-cisPro motif, important for rejection of L-amino acids" evidence="2">
    <location>
        <begin position="137"/>
        <end position="138"/>
    </location>
</feature>
<keyword evidence="4" id="KW-1185">Reference proteome</keyword>
<proteinExistence type="inferred from homology"/>
<evidence type="ECO:0000256" key="1">
    <source>
        <dbReference type="ARBA" id="ARBA00009673"/>
    </source>
</evidence>
<evidence type="ECO:0000313" key="4">
    <source>
        <dbReference type="Proteomes" id="UP000050430"/>
    </source>
</evidence>
<dbReference type="STRING" id="229920.ADM99_07220"/>
<dbReference type="EMBL" id="LGCK01000007">
    <property type="protein sequence ID" value="KPL72840.1"/>
    <property type="molecule type" value="Genomic_DNA"/>
</dbReference>
<name>A0A0P6WRW3_9CHLR</name>
<dbReference type="PANTHER" id="PTHR10472:SF5">
    <property type="entry name" value="D-AMINOACYL-TRNA DEACYLASE 1"/>
    <property type="match status" value="1"/>
</dbReference>
<dbReference type="GO" id="GO:0005737">
    <property type="term" value="C:cytoplasm"/>
    <property type="evidence" value="ECO:0007669"/>
    <property type="project" value="UniProtKB-SubCell"/>
</dbReference>
<dbReference type="OrthoDB" id="9801395at2"/>
<comment type="catalytic activity">
    <reaction evidence="2">
        <text>glycyl-tRNA(Ala) + H2O = tRNA(Ala) + glycine + H(+)</text>
        <dbReference type="Rhea" id="RHEA:53744"/>
        <dbReference type="Rhea" id="RHEA-COMP:9657"/>
        <dbReference type="Rhea" id="RHEA-COMP:13640"/>
        <dbReference type="ChEBI" id="CHEBI:15377"/>
        <dbReference type="ChEBI" id="CHEBI:15378"/>
        <dbReference type="ChEBI" id="CHEBI:57305"/>
        <dbReference type="ChEBI" id="CHEBI:78442"/>
        <dbReference type="ChEBI" id="CHEBI:78522"/>
    </reaction>
</comment>
<dbReference type="GO" id="GO:0051500">
    <property type="term" value="F:D-tyrosyl-tRNA(Tyr) deacylase activity"/>
    <property type="evidence" value="ECO:0007669"/>
    <property type="project" value="TreeGrafter"/>
</dbReference>
<dbReference type="HAMAP" id="MF_00518">
    <property type="entry name" value="Deacylase_Dtd"/>
    <property type="match status" value="1"/>
</dbReference>
<keyword evidence="2" id="KW-0820">tRNA-binding</keyword>
<dbReference type="GO" id="GO:0043908">
    <property type="term" value="F:Ser(Gly)-tRNA(Ala) hydrolase activity"/>
    <property type="evidence" value="ECO:0007669"/>
    <property type="project" value="UniProtKB-UniRule"/>
</dbReference>
<comment type="catalytic activity">
    <reaction evidence="2">
        <text>a D-aminoacyl-tRNA + H2O = a tRNA + a D-alpha-amino acid + H(+)</text>
        <dbReference type="Rhea" id="RHEA:13953"/>
        <dbReference type="Rhea" id="RHEA-COMP:10123"/>
        <dbReference type="Rhea" id="RHEA-COMP:10124"/>
        <dbReference type="ChEBI" id="CHEBI:15377"/>
        <dbReference type="ChEBI" id="CHEBI:15378"/>
        <dbReference type="ChEBI" id="CHEBI:59871"/>
        <dbReference type="ChEBI" id="CHEBI:78442"/>
        <dbReference type="ChEBI" id="CHEBI:79333"/>
        <dbReference type="EC" id="3.1.1.96"/>
    </reaction>
</comment>
<sequence length="146" mass="15788">MRAVLQRVKHGRVTIAGNIAADIDRGLVILLGIGPTDTEVNLLAAAKKISLMRIFEDDQHKMNRSILDVGGSAIVVSQFTLYADTRKGNRPSFTDAALPDQASALVDRFVQFLRDQGVPVQTGVFGADMLVDISNDGPVTIVLRDD</sequence>
<evidence type="ECO:0000313" key="3">
    <source>
        <dbReference type="EMBL" id="KPL72840.1"/>
    </source>
</evidence>
<dbReference type="PATRIC" id="fig|229920.5.peg.1411"/>
<dbReference type="GO" id="GO:0000049">
    <property type="term" value="F:tRNA binding"/>
    <property type="evidence" value="ECO:0007669"/>
    <property type="project" value="UniProtKB-UniRule"/>
</dbReference>